<evidence type="ECO:0000259" key="17">
    <source>
        <dbReference type="Pfam" id="PF25065"/>
    </source>
</evidence>
<sequence>KSAAEAYRMLVEVYGDTAPTDKSCKEWFRRFKMIQKQGNWVPYELKPRDIVGPKESCLLKLLKSGDSITGDRYRLQLIRLSRALQGKRLEYEQRHDKVILLHDNARPHVAKVIKKYLETLKWNVLLHPHIMAFLDKQSLLFVDTADMLARMARDTLVHARLPNFHIPAAVEVLTTGTYGRLPACIRERIVPPDPITPTEKRSTLQRLNQVIQHRLVTGNLLPQMRNLKIEAGRVTFLIEQEFSVSLTVMGDGPTVPWRLLELEILVSDRETGDGKALVHPLQTRYVHQVVQSRLAESTNPLSEVYHILHYFCQSLQLEVLYSQTLRLIRDRLDDHIHVDEYTPGKCLSISYWRELTRKDPRSELGYRLTVQVDQHDPARPLAVVHIPSLGSKESEIAHRAIRSDQLSMECLLVHTIYVRTRNRLSELKQELQTMLKDVECTLAGSPAILSVPILQPCLRAELLLVTVDTHTGMLQCHVPQYDAPLVPELTMALNGDHSRLPTLISELRFWITQRRCEKTLQHLPATSHERLPVLHHPDHPMSKISRHRMFVQLHRHPTVILIVAFKEKESSPCEIECSFYLAVVKHSSIEDDPHDDSIETEIPKMYLKVQSLIEFDTFVITHGPFTSVDSGNNDQDGGCITEVVETSNNKRRSTGVGGRTDAAGTPQNRRPKHPAYFIPELAHVVALCDERIPFVTLAQELTRREIAHQGLQVEANATALVLKLVQLPAPSPSIATSSAWHALLKRLLSVSIRVQGKGMAKTWTVEFVFYGSPLSSSHPKEQGLRRPVYFQYEMGTADTVSRTVDVLLNDWGQIVHLYLIVHDLAEYFKMEKYNLRNMVSIKSYSYSKLVLAYGPNQGATVTIQWSTNDKAFKLVFGPTNTVTNAHSIMKEQLEAHLNRYTNLAQIIHILNETLQPLTSISKLPSIPQLCVHARPRVPVQTFTIMPQCVTLVRIAYQGMYCLELRLRGGGLVSLRDGAYSRFDRSNVVDEFTPTQGLKAFLSKYVDENAVYRRRSQSEDDNPPSPVTMDSDGAGGNVSFLGHHRSGPQSPAQQREGLRFHPPLTPPSGSNPHTPASPHTANISQANQHQSFGSSPATSFNLASPPSLPPNTPNMLPHPSPGSGLVANSPLNPMHVPSPAGLMPTSSPGPCSNVQVGHSPAGSFMQTGHIDGSPFPASQSMASPAASNWPGSPSVPRPSPARPGQSPSHAALHSPQASDHKTGSHISRVLPQRSWAGAVPTLLTHEALEMLCCPSSHPSALPGPDMSPLERFLGCVYMRRQLQRFIQTEDCLTGINAEPGVVHFKSESLQCRVGLNPTHFQSLHIKVLSLPEYKDQWSVEELQIIEKFFDTRVAAPPYKHNTLSGFGRMLNVRFKVLKDFVQIMKLDLVPSLVQQQQLKWSVQLCLRIPPSAGPIVPPGTEGVHVCRSKILFFLQITRLGISYQGETPSLVLPFVHDVNTNITQLADRRDLTPPPSAIAAASMQLKRFAEYGANQSECSLFPAVRDLLANFTLPSEPPVISQVVPSPAGTQVASAQQIQNTAMQMHSPMAAGQGPQGPGPYGIQGMQPMGMMGGPPQ</sequence>
<dbReference type="PANTHER" id="PTHR12809">
    <property type="entry name" value="MEDIATOR COMPLEX SUBUNIT"/>
    <property type="match status" value="1"/>
</dbReference>
<keyword evidence="8 10" id="KW-0539">Nucleus</keyword>
<feature type="compositionally biased region" description="Polar residues" evidence="11">
    <location>
        <begin position="1143"/>
        <end position="1155"/>
    </location>
</feature>
<evidence type="ECO:0000259" key="12">
    <source>
        <dbReference type="Pfam" id="PF08638"/>
    </source>
</evidence>
<feature type="domain" description="Mediator complex subunit MED14 N-terminal" evidence="12">
    <location>
        <begin position="129"/>
        <end position="249"/>
    </location>
</feature>
<comment type="similarity">
    <text evidence="2 10">Belongs to the Mediator complex subunit 14 family.</text>
</comment>
<dbReference type="GO" id="GO:0016592">
    <property type="term" value="C:mediator complex"/>
    <property type="evidence" value="ECO:0007669"/>
    <property type="project" value="UniProtKB-UniRule"/>
</dbReference>
<feature type="region of interest" description="Disordered" evidence="11">
    <location>
        <begin position="639"/>
        <end position="671"/>
    </location>
</feature>
<evidence type="ECO:0000259" key="18">
    <source>
        <dbReference type="Pfam" id="PF25067"/>
    </source>
</evidence>
<evidence type="ECO:0000259" key="15">
    <source>
        <dbReference type="Pfam" id="PF22983"/>
    </source>
</evidence>
<dbReference type="InterPro" id="IPR055122">
    <property type="entry name" value="Med14_N"/>
</dbReference>
<dbReference type="Pfam" id="PF17906">
    <property type="entry name" value="HTH_48"/>
    <property type="match status" value="1"/>
</dbReference>
<dbReference type="Pfam" id="PF22981">
    <property type="entry name" value="RM2_Med14"/>
    <property type="match status" value="1"/>
</dbReference>
<evidence type="ECO:0000256" key="2">
    <source>
        <dbReference type="ARBA" id="ARBA00007813"/>
    </source>
</evidence>
<comment type="subunit">
    <text evidence="10">Component of the Mediator complex.</text>
</comment>
<dbReference type="InterPro" id="IPR055113">
    <property type="entry name" value="Med14_RM2"/>
</dbReference>
<dbReference type="Pfam" id="PF22984">
    <property type="entry name" value="RM6_Med14"/>
    <property type="match status" value="1"/>
</dbReference>
<dbReference type="Pfam" id="PF25067">
    <property type="entry name" value="RM5_Med14"/>
    <property type="match status" value="1"/>
</dbReference>
<evidence type="ECO:0000256" key="5">
    <source>
        <dbReference type="ARBA" id="ARBA00023015"/>
    </source>
</evidence>
<keyword evidence="7 10" id="KW-0804">Transcription</keyword>
<dbReference type="Pfam" id="PF08638">
    <property type="entry name" value="Med14"/>
    <property type="match status" value="1"/>
</dbReference>
<dbReference type="Proteomes" id="UP000078540">
    <property type="component" value="Unassembled WGS sequence"/>
</dbReference>
<evidence type="ECO:0000313" key="20">
    <source>
        <dbReference type="EMBL" id="KYM84643.1"/>
    </source>
</evidence>
<feature type="domain" description="Mos1 transposase HTH" evidence="13">
    <location>
        <begin position="1"/>
        <end position="32"/>
    </location>
</feature>
<evidence type="ECO:0000256" key="7">
    <source>
        <dbReference type="ARBA" id="ARBA00023163"/>
    </source>
</evidence>
<evidence type="ECO:0000256" key="4">
    <source>
        <dbReference type="ARBA" id="ARBA00022737"/>
    </source>
</evidence>
<dbReference type="InterPro" id="IPR056877">
    <property type="entry name" value="Med14_C"/>
</dbReference>
<proteinExistence type="inferred from homology"/>
<keyword evidence="5 10" id="KW-0805">Transcription regulation</keyword>
<evidence type="ECO:0000259" key="16">
    <source>
        <dbReference type="Pfam" id="PF22984"/>
    </source>
</evidence>
<reference evidence="20 21" key="1">
    <citation type="submission" date="2015-09" db="EMBL/GenBank/DDBJ databases">
        <title>Atta colombica WGS genome.</title>
        <authorList>
            <person name="Nygaard S."/>
            <person name="Hu H."/>
            <person name="Boomsma J."/>
            <person name="Zhang G."/>
        </authorList>
    </citation>
    <scope>NUCLEOTIDE SEQUENCE [LARGE SCALE GENOMIC DNA]</scope>
    <source>
        <strain evidence="20">Treedump-2</strain>
        <tissue evidence="20">Whole body</tissue>
    </source>
</reference>
<evidence type="ECO:0000256" key="8">
    <source>
        <dbReference type="ARBA" id="ARBA00023242"/>
    </source>
</evidence>
<feature type="domain" description="Mediator of RNA polymerase II transcription subunit 14 RM5" evidence="18">
    <location>
        <begin position="706"/>
        <end position="798"/>
    </location>
</feature>
<accession>A0A151I4W6</accession>
<evidence type="ECO:0000256" key="9">
    <source>
        <dbReference type="ARBA" id="ARBA00032007"/>
    </source>
</evidence>
<evidence type="ECO:0000256" key="11">
    <source>
        <dbReference type="SAM" id="MobiDB-lite"/>
    </source>
</evidence>
<feature type="compositionally biased region" description="Low complexity" evidence="11">
    <location>
        <begin position="1172"/>
        <end position="1191"/>
    </location>
</feature>
<feature type="non-terminal residue" evidence="20">
    <location>
        <position position="1"/>
    </location>
</feature>
<evidence type="ECO:0000256" key="6">
    <source>
        <dbReference type="ARBA" id="ARBA00023159"/>
    </source>
</evidence>
<evidence type="ECO:0000259" key="14">
    <source>
        <dbReference type="Pfam" id="PF22981"/>
    </source>
</evidence>
<evidence type="ECO:0000313" key="21">
    <source>
        <dbReference type="Proteomes" id="UP000078540"/>
    </source>
</evidence>
<gene>
    <name evidence="20" type="ORF">ALC53_05140</name>
</gene>
<evidence type="ECO:0000256" key="3">
    <source>
        <dbReference type="ARBA" id="ARBA00019619"/>
    </source>
</evidence>
<dbReference type="Pfam" id="PF25065">
    <property type="entry name" value="RM3_Med14"/>
    <property type="match status" value="1"/>
</dbReference>
<dbReference type="PANTHER" id="PTHR12809:SF2">
    <property type="entry name" value="MEDIATOR OF RNA POLYMERASE II TRANSCRIPTION SUBUNIT 14"/>
    <property type="match status" value="1"/>
</dbReference>
<protein>
    <recommendedName>
        <fullName evidence="3 10">Mediator of RNA polymerase II transcription subunit 14</fullName>
    </recommendedName>
    <alternativeName>
        <fullName evidence="9 10">Mediator complex subunit 14</fullName>
    </alternativeName>
</protein>
<comment type="subcellular location">
    <subcellularLocation>
        <location evidence="1 10">Nucleus</location>
    </subcellularLocation>
</comment>
<feature type="domain" description="Mediator of RNA polymerase II transcription subunit 14 RM6" evidence="16">
    <location>
        <begin position="835"/>
        <end position="899"/>
    </location>
</feature>
<dbReference type="STRING" id="520822.A0A151I4W6"/>
<feature type="compositionally biased region" description="Pro residues" evidence="11">
    <location>
        <begin position="1105"/>
        <end position="1119"/>
    </location>
</feature>
<evidence type="ECO:0000256" key="1">
    <source>
        <dbReference type="ARBA" id="ARBA00004123"/>
    </source>
</evidence>
<dbReference type="InterPro" id="IPR055114">
    <property type="entry name" value="Med14_RM6"/>
</dbReference>
<evidence type="ECO:0000256" key="10">
    <source>
        <dbReference type="RuleBase" id="RU365082"/>
    </source>
</evidence>
<dbReference type="GO" id="GO:0003712">
    <property type="term" value="F:transcription coregulator activity"/>
    <property type="evidence" value="ECO:0007669"/>
    <property type="project" value="UniProtKB-UniRule"/>
</dbReference>
<dbReference type="InterPro" id="IPR036397">
    <property type="entry name" value="RNaseH_sf"/>
</dbReference>
<feature type="domain" description="Mediator of RNA polymerase II transcription subunit 14 C-terminal" evidence="19">
    <location>
        <begin position="1369"/>
        <end position="1513"/>
    </location>
</feature>
<keyword evidence="21" id="KW-1185">Reference proteome</keyword>
<dbReference type="EMBL" id="KQ976462">
    <property type="protein sequence ID" value="KYM84643.1"/>
    <property type="molecule type" value="Genomic_DNA"/>
</dbReference>
<evidence type="ECO:0000259" key="19">
    <source>
        <dbReference type="Pfam" id="PF25069"/>
    </source>
</evidence>
<feature type="region of interest" description="Disordered" evidence="11">
    <location>
        <begin position="1012"/>
        <end position="1224"/>
    </location>
</feature>
<dbReference type="InterPro" id="IPR041426">
    <property type="entry name" value="Mos1_HTH"/>
</dbReference>
<feature type="domain" description="Mediator of RNA polymerase II transcription subunit 14 RM2" evidence="14">
    <location>
        <begin position="328"/>
        <end position="406"/>
    </location>
</feature>
<dbReference type="InterPro" id="IPR056878">
    <property type="entry name" value="RM5_Med14"/>
</dbReference>
<evidence type="ECO:0000259" key="13">
    <source>
        <dbReference type="Pfam" id="PF17906"/>
    </source>
</evidence>
<dbReference type="InterPro" id="IPR013947">
    <property type="entry name" value="Mediator_Med14"/>
</dbReference>
<organism evidence="20 21">
    <name type="scientific">Atta colombica</name>
    <dbReference type="NCBI Taxonomy" id="520822"/>
    <lineage>
        <taxon>Eukaryota</taxon>
        <taxon>Metazoa</taxon>
        <taxon>Ecdysozoa</taxon>
        <taxon>Arthropoda</taxon>
        <taxon>Hexapoda</taxon>
        <taxon>Insecta</taxon>
        <taxon>Pterygota</taxon>
        <taxon>Neoptera</taxon>
        <taxon>Endopterygota</taxon>
        <taxon>Hymenoptera</taxon>
        <taxon>Apocrita</taxon>
        <taxon>Aculeata</taxon>
        <taxon>Formicoidea</taxon>
        <taxon>Formicidae</taxon>
        <taxon>Myrmicinae</taxon>
        <taxon>Atta</taxon>
    </lineage>
</organism>
<dbReference type="GO" id="GO:0070847">
    <property type="term" value="C:core mediator complex"/>
    <property type="evidence" value="ECO:0007669"/>
    <property type="project" value="TreeGrafter"/>
</dbReference>
<dbReference type="Pfam" id="PF25069">
    <property type="entry name" value="Med14_C"/>
    <property type="match status" value="1"/>
</dbReference>
<dbReference type="Pfam" id="PF22983">
    <property type="entry name" value="RM8_Med14"/>
    <property type="match status" value="1"/>
</dbReference>
<dbReference type="Gene3D" id="3.30.420.10">
    <property type="entry name" value="Ribonuclease H-like superfamily/Ribonuclease H"/>
    <property type="match status" value="1"/>
</dbReference>
<feature type="compositionally biased region" description="Polar residues" evidence="11">
    <location>
        <begin position="1066"/>
        <end position="1103"/>
    </location>
</feature>
<comment type="function">
    <text evidence="10">Component of the Mediator complex, a coactivator involved in the regulated transcription of nearly all RNA polymerase II-dependent genes. Mediator functions as a bridge to convey information from gene-specific regulatory proteins to the basal RNA polymerase II transcription machinery. Mediator is recruited to promoters by direct interactions with regulatory proteins and serves as a scaffold for the assembly of a functional preinitiation complex with RNA polymerase II and the general transcription factors.</text>
</comment>
<dbReference type="Gene3D" id="1.10.10.1450">
    <property type="match status" value="1"/>
</dbReference>
<dbReference type="GO" id="GO:0006357">
    <property type="term" value="P:regulation of transcription by RNA polymerase II"/>
    <property type="evidence" value="ECO:0007669"/>
    <property type="project" value="InterPro"/>
</dbReference>
<dbReference type="InterPro" id="IPR055107">
    <property type="entry name" value="Med14_RM8"/>
</dbReference>
<name>A0A151I4W6_9HYME</name>
<keyword evidence="4" id="KW-0677">Repeat</keyword>
<dbReference type="GO" id="GO:0003676">
    <property type="term" value="F:nucleic acid binding"/>
    <property type="evidence" value="ECO:0007669"/>
    <property type="project" value="InterPro"/>
</dbReference>
<feature type="domain" description="Mediator of RNA polymerase II transcription subunit 14 RM8" evidence="15">
    <location>
        <begin position="1281"/>
        <end position="1353"/>
    </location>
</feature>
<keyword evidence="6 10" id="KW-0010">Activator</keyword>
<feature type="domain" description="Mediator of RNA polymerase II transcription subunit 14 RM3" evidence="17">
    <location>
        <begin position="409"/>
        <end position="516"/>
    </location>
</feature>
<dbReference type="InterPro" id="IPR056879">
    <property type="entry name" value="RM3_Med14"/>
</dbReference>